<dbReference type="Proteomes" id="UP000288459">
    <property type="component" value="Unassembled WGS sequence"/>
</dbReference>
<reference evidence="2 3" key="1">
    <citation type="submission" date="2017-08" db="EMBL/GenBank/DDBJ databases">
        <title>Sequencing of Escherichia coli CCPM 6219.</title>
        <authorList>
            <person name="Liu S.-L."/>
            <person name="Zhou Y.-J."/>
            <person name="Zhao M.-F."/>
        </authorList>
    </citation>
    <scope>NUCLEOTIDE SEQUENCE [LARGE SCALE GENOMIC DNA]</scope>
    <source>
        <strain evidence="2 3">CCPM 6219</strain>
    </source>
</reference>
<protein>
    <submittedName>
        <fullName evidence="2">DNA-binding protein</fullName>
    </submittedName>
</protein>
<evidence type="ECO:0000313" key="3">
    <source>
        <dbReference type="Proteomes" id="UP000288459"/>
    </source>
</evidence>
<keyword evidence="2" id="KW-0238">DNA-binding</keyword>
<name>A0A8B3M5V4_ECOLX</name>
<dbReference type="AlphaFoldDB" id="A0A8B3M5V4"/>
<dbReference type="RefSeq" id="WP_045899846.1">
    <property type="nucleotide sequence ID" value="NZ_CP101012.1"/>
</dbReference>
<gene>
    <name evidence="2" type="ORF">CIG67_03025</name>
</gene>
<feature type="compositionally biased region" description="Basic and acidic residues" evidence="1">
    <location>
        <begin position="59"/>
        <end position="80"/>
    </location>
</feature>
<dbReference type="GO" id="GO:0003677">
    <property type="term" value="F:DNA binding"/>
    <property type="evidence" value="ECO:0007669"/>
    <property type="project" value="UniProtKB-KW"/>
</dbReference>
<dbReference type="EMBL" id="NPIM01000072">
    <property type="protein sequence ID" value="RVE16123.1"/>
    <property type="molecule type" value="Genomic_DNA"/>
</dbReference>
<evidence type="ECO:0000313" key="2">
    <source>
        <dbReference type="EMBL" id="RVE16123.1"/>
    </source>
</evidence>
<comment type="caution">
    <text evidence="2">The sequence shown here is derived from an EMBL/GenBank/DDBJ whole genome shotgun (WGS) entry which is preliminary data.</text>
</comment>
<accession>A0A8B3M5V4</accession>
<sequence length="160" mass="18129">MKLTEPKLNTLIDNLNALICEDSLLTRQEREDLVRAVAAIGAMKARVSMKKSSVPAASKLKEEKQERVPDPRFPHAGEPWREEEGTMLLDALESVPDEEVGVHLFWLAEKLGRTPYSVACKIAVLRDMPEEWKDQYRKVSDDIRKSGLSISDYVQHNGLN</sequence>
<evidence type="ECO:0000256" key="1">
    <source>
        <dbReference type="SAM" id="MobiDB-lite"/>
    </source>
</evidence>
<feature type="region of interest" description="Disordered" evidence="1">
    <location>
        <begin position="53"/>
        <end position="80"/>
    </location>
</feature>
<organism evidence="2 3">
    <name type="scientific">Escherichia coli</name>
    <dbReference type="NCBI Taxonomy" id="562"/>
    <lineage>
        <taxon>Bacteria</taxon>
        <taxon>Pseudomonadati</taxon>
        <taxon>Pseudomonadota</taxon>
        <taxon>Gammaproteobacteria</taxon>
        <taxon>Enterobacterales</taxon>
        <taxon>Enterobacteriaceae</taxon>
        <taxon>Escherichia</taxon>
    </lineage>
</organism>
<proteinExistence type="predicted"/>